<dbReference type="AlphaFoldDB" id="G4U255"/>
<accession>G4U255</accession>
<name>G4U255_SERID</name>
<dbReference type="Proteomes" id="UP000007148">
    <property type="component" value="Unassembled WGS sequence"/>
</dbReference>
<dbReference type="HOGENOM" id="CLU_000288_6_5_1"/>
<dbReference type="EMBL" id="CAFZ01001818">
    <property type="protein sequence ID" value="CCA77648.1"/>
    <property type="molecule type" value="Genomic_DNA"/>
</dbReference>
<dbReference type="STRING" id="1109443.G4U255"/>
<proteinExistence type="predicted"/>
<keyword evidence="2" id="KW-1185">Reference proteome</keyword>
<dbReference type="InParanoid" id="G4U255"/>
<comment type="caution">
    <text evidence="1">The sequence shown here is derived from an EMBL/GenBank/DDBJ whole genome shotgun (WGS) entry which is preliminary data.</text>
</comment>
<organism evidence="1 2">
    <name type="scientific">Serendipita indica (strain DSM 11827)</name>
    <name type="common">Root endophyte fungus</name>
    <name type="synonym">Piriformospora indica</name>
    <dbReference type="NCBI Taxonomy" id="1109443"/>
    <lineage>
        <taxon>Eukaryota</taxon>
        <taxon>Fungi</taxon>
        <taxon>Dikarya</taxon>
        <taxon>Basidiomycota</taxon>
        <taxon>Agaricomycotina</taxon>
        <taxon>Agaricomycetes</taxon>
        <taxon>Sebacinales</taxon>
        <taxon>Serendipitaceae</taxon>
        <taxon>Serendipita</taxon>
    </lineage>
</organism>
<sequence>MSLEESGAIDGVYDLVFERTDKESYTVLCHMLAILLVAFEPLTIGDMEDVVKHVGVRGSVTGLVRNLGSVLSVERRTNVIQFRHPTLVEYLQRCSNVPLDVGRNRIHPDIVNAHGQVASWCLKCLKSRTDGLKFNICQIESSFYLNRQIPDLEARVSKFIPRKLRYASSHWLFHLSGTDDKWRSKLEKEFQCILQKGCHERSLVYGLLGVTER</sequence>
<protein>
    <submittedName>
        <fullName evidence="1">Uncharacterized protein</fullName>
    </submittedName>
</protein>
<reference evidence="1 2" key="1">
    <citation type="journal article" date="2011" name="PLoS Pathog.">
        <title>Endophytic Life Strategies Decoded by Genome and Transcriptome Analyses of the Mutualistic Root Symbiont Piriformospora indica.</title>
        <authorList>
            <person name="Zuccaro A."/>
            <person name="Lahrmann U."/>
            <person name="Guldener U."/>
            <person name="Langen G."/>
            <person name="Pfiffi S."/>
            <person name="Biedenkopf D."/>
            <person name="Wong P."/>
            <person name="Samans B."/>
            <person name="Grimm C."/>
            <person name="Basiewicz M."/>
            <person name="Murat C."/>
            <person name="Martin F."/>
            <person name="Kogel K.H."/>
        </authorList>
    </citation>
    <scope>NUCLEOTIDE SEQUENCE [LARGE SCALE GENOMIC DNA]</scope>
    <source>
        <strain evidence="1 2">DSM 11827</strain>
    </source>
</reference>
<evidence type="ECO:0000313" key="2">
    <source>
        <dbReference type="Proteomes" id="UP000007148"/>
    </source>
</evidence>
<gene>
    <name evidence="1" type="ORF">PIIN_11626</name>
</gene>
<evidence type="ECO:0000313" key="1">
    <source>
        <dbReference type="EMBL" id="CCA77648.1"/>
    </source>
</evidence>